<dbReference type="OrthoDB" id="9812260at2"/>
<dbReference type="InterPro" id="IPR000160">
    <property type="entry name" value="GGDEF_dom"/>
</dbReference>
<dbReference type="SUPFAM" id="SSF55781">
    <property type="entry name" value="GAF domain-like"/>
    <property type="match status" value="1"/>
</dbReference>
<dbReference type="GO" id="GO:0005886">
    <property type="term" value="C:plasma membrane"/>
    <property type="evidence" value="ECO:0007669"/>
    <property type="project" value="TreeGrafter"/>
</dbReference>
<evidence type="ECO:0000256" key="1">
    <source>
        <dbReference type="ARBA" id="ARBA00012528"/>
    </source>
</evidence>
<dbReference type="CDD" id="cd01949">
    <property type="entry name" value="GGDEF"/>
    <property type="match status" value="1"/>
</dbReference>
<dbReference type="EC" id="2.7.7.65" evidence="1"/>
<dbReference type="Proteomes" id="UP000184292">
    <property type="component" value="Unassembled WGS sequence"/>
</dbReference>
<dbReference type="Pfam" id="PF12860">
    <property type="entry name" value="PAS_7"/>
    <property type="match status" value="1"/>
</dbReference>
<feature type="coiled-coil region" evidence="3">
    <location>
        <begin position="152"/>
        <end position="182"/>
    </location>
</feature>
<evidence type="ECO:0000256" key="2">
    <source>
        <dbReference type="ARBA" id="ARBA00034247"/>
    </source>
</evidence>
<dbReference type="GO" id="GO:0052621">
    <property type="term" value="F:diguanylate cyclase activity"/>
    <property type="evidence" value="ECO:0007669"/>
    <property type="project" value="UniProtKB-EC"/>
</dbReference>
<keyword evidence="3" id="KW-0175">Coiled coil</keyword>
<organism evidence="6 7">
    <name type="scientific">Wenxinia saemankumensis</name>
    <dbReference type="NCBI Taxonomy" id="1447782"/>
    <lineage>
        <taxon>Bacteria</taxon>
        <taxon>Pseudomonadati</taxon>
        <taxon>Pseudomonadota</taxon>
        <taxon>Alphaproteobacteria</taxon>
        <taxon>Rhodobacterales</taxon>
        <taxon>Roseobacteraceae</taxon>
        <taxon>Wenxinia</taxon>
    </lineage>
</organism>
<feature type="domain" description="GGDEF" evidence="5">
    <location>
        <begin position="383"/>
        <end position="517"/>
    </location>
</feature>
<dbReference type="Gene3D" id="3.30.450.20">
    <property type="entry name" value="PAS domain"/>
    <property type="match status" value="1"/>
</dbReference>
<dbReference type="GO" id="GO:1902201">
    <property type="term" value="P:negative regulation of bacterial-type flagellum-dependent cell motility"/>
    <property type="evidence" value="ECO:0007669"/>
    <property type="project" value="TreeGrafter"/>
</dbReference>
<dbReference type="RefSeq" id="WP_139300574.1">
    <property type="nucleotide sequence ID" value="NZ_FQYO01000005.1"/>
</dbReference>
<evidence type="ECO:0000256" key="4">
    <source>
        <dbReference type="SAM" id="MobiDB-lite"/>
    </source>
</evidence>
<dbReference type="SUPFAM" id="SSF55073">
    <property type="entry name" value="Nucleotide cyclase"/>
    <property type="match status" value="1"/>
</dbReference>
<evidence type="ECO:0000313" key="6">
    <source>
        <dbReference type="EMBL" id="SHJ12293.1"/>
    </source>
</evidence>
<evidence type="ECO:0000313" key="7">
    <source>
        <dbReference type="Proteomes" id="UP000184292"/>
    </source>
</evidence>
<dbReference type="SUPFAM" id="SSF55785">
    <property type="entry name" value="PYP-like sensor domain (PAS domain)"/>
    <property type="match status" value="1"/>
</dbReference>
<dbReference type="InterPro" id="IPR050469">
    <property type="entry name" value="Diguanylate_Cyclase"/>
</dbReference>
<dbReference type="NCBIfam" id="TIGR00254">
    <property type="entry name" value="GGDEF"/>
    <property type="match status" value="1"/>
</dbReference>
<dbReference type="PROSITE" id="PS50887">
    <property type="entry name" value="GGDEF"/>
    <property type="match status" value="1"/>
</dbReference>
<dbReference type="InterPro" id="IPR029787">
    <property type="entry name" value="Nucleotide_cyclase"/>
</dbReference>
<reference evidence="6 7" key="1">
    <citation type="submission" date="2016-11" db="EMBL/GenBank/DDBJ databases">
        <authorList>
            <person name="Jaros S."/>
            <person name="Januszkiewicz K."/>
            <person name="Wedrychowicz H."/>
        </authorList>
    </citation>
    <scope>NUCLEOTIDE SEQUENCE [LARGE SCALE GENOMIC DNA]</scope>
    <source>
        <strain evidence="6 7">DSM 100565</strain>
    </source>
</reference>
<dbReference type="Gene3D" id="3.30.450.40">
    <property type="match status" value="1"/>
</dbReference>
<feature type="region of interest" description="Disordered" evidence="4">
    <location>
        <begin position="1"/>
        <end position="36"/>
    </location>
</feature>
<dbReference type="Gene3D" id="3.30.70.270">
    <property type="match status" value="1"/>
</dbReference>
<feature type="compositionally biased region" description="Low complexity" evidence="4">
    <location>
        <begin position="13"/>
        <end position="29"/>
    </location>
</feature>
<accession>A0A1M6GQU0</accession>
<dbReference type="InterPro" id="IPR043128">
    <property type="entry name" value="Rev_trsase/Diguanyl_cyclase"/>
</dbReference>
<dbReference type="InterPro" id="IPR035965">
    <property type="entry name" value="PAS-like_dom_sf"/>
</dbReference>
<evidence type="ECO:0000256" key="3">
    <source>
        <dbReference type="SAM" id="Coils"/>
    </source>
</evidence>
<dbReference type="GO" id="GO:0043709">
    <property type="term" value="P:cell adhesion involved in single-species biofilm formation"/>
    <property type="evidence" value="ECO:0007669"/>
    <property type="project" value="TreeGrafter"/>
</dbReference>
<dbReference type="SMART" id="SM00267">
    <property type="entry name" value="GGDEF"/>
    <property type="match status" value="1"/>
</dbReference>
<dbReference type="Pfam" id="PF00990">
    <property type="entry name" value="GGDEF"/>
    <property type="match status" value="1"/>
</dbReference>
<protein>
    <recommendedName>
        <fullName evidence="1">diguanylate cyclase</fullName>
        <ecNumber evidence="1">2.7.7.65</ecNumber>
    </recommendedName>
</protein>
<name>A0A1M6GQU0_9RHOB</name>
<proteinExistence type="predicted"/>
<keyword evidence="7" id="KW-1185">Reference proteome</keyword>
<dbReference type="EMBL" id="FQYO01000005">
    <property type="protein sequence ID" value="SHJ12293.1"/>
    <property type="molecule type" value="Genomic_DNA"/>
</dbReference>
<dbReference type="FunFam" id="3.30.70.270:FF:000001">
    <property type="entry name" value="Diguanylate cyclase domain protein"/>
    <property type="match status" value="1"/>
</dbReference>
<dbReference type="PANTHER" id="PTHR45138:SF9">
    <property type="entry name" value="DIGUANYLATE CYCLASE DGCM-RELATED"/>
    <property type="match status" value="1"/>
</dbReference>
<dbReference type="AlphaFoldDB" id="A0A1M6GQU0"/>
<dbReference type="PANTHER" id="PTHR45138">
    <property type="entry name" value="REGULATORY COMPONENTS OF SENSORY TRANSDUCTION SYSTEM"/>
    <property type="match status" value="1"/>
</dbReference>
<dbReference type="STRING" id="1447782.SAMN05444417_2865"/>
<comment type="catalytic activity">
    <reaction evidence="2">
        <text>2 GTP = 3',3'-c-di-GMP + 2 diphosphate</text>
        <dbReference type="Rhea" id="RHEA:24898"/>
        <dbReference type="ChEBI" id="CHEBI:33019"/>
        <dbReference type="ChEBI" id="CHEBI:37565"/>
        <dbReference type="ChEBI" id="CHEBI:58805"/>
        <dbReference type="EC" id="2.7.7.65"/>
    </reaction>
</comment>
<gene>
    <name evidence="6" type="ORF">SAMN05444417_2865</name>
</gene>
<dbReference type="InterPro" id="IPR029016">
    <property type="entry name" value="GAF-like_dom_sf"/>
</dbReference>
<sequence length="517" mass="56819">MKHEAVSPPAPWPEGGDAPDGGDAAKSGAEIGQVAGPGADPSTVAIIDILNIMEQGIVFWSASGRCELHNSRIFKVLELTAQDLAIGMTHEAFRERTLARGDTGADTDAYLAAQIAVHQPYSFDRTLPSGRVVFTNGRPTRGGGYVVTFTDVTDARRAAQDLDRAKRQAEEAQDRAVGLLDQERARQAEAKMLSQLDEWLQSCKSLSELYNVVTHFMVTLLPASKGELYVYSNSRDALDGICNWNTTDLHDSIEADSCWALRRGRAYEFRPDVLCFACEHVAAHEHRIPVEEYICVPIVAHGDTVGLLHIRFDTGAEGAARIADKGPFAVRCAEHISMAIANVRLRDELHERAIRDSLTGLYNRRWFMEALRRDLAQAERRGAPLALVAFDVDDFKGFNDQHGHDAGDLVLRAVADRMGEVVGHRGTCCRTGGEEFAILLPDFDRRAASHLAEVLREAVSASQVRHLDRLLPRITVSCGIAVFPEDATIGQVLMRLADEALYRAKSEGRNCVRLVSA</sequence>
<evidence type="ECO:0000259" key="5">
    <source>
        <dbReference type="PROSITE" id="PS50887"/>
    </source>
</evidence>